<accession>A0A2V2A6E4</accession>
<evidence type="ECO:0000313" key="11">
    <source>
        <dbReference type="EMBL" id="PWK15291.1"/>
    </source>
</evidence>
<keyword evidence="6 9" id="KW-0133">Cell shape</keyword>
<gene>
    <name evidence="11" type="ORF">C8D84_101241</name>
</gene>
<keyword evidence="3" id="KW-0328">Glycosyltransferase</keyword>
<dbReference type="GO" id="GO:0008360">
    <property type="term" value="P:regulation of cell shape"/>
    <property type="evidence" value="ECO:0007669"/>
    <property type="project" value="UniProtKB-UniRule"/>
</dbReference>
<dbReference type="GO" id="GO:0016757">
    <property type="term" value="F:glycosyltransferase activity"/>
    <property type="evidence" value="ECO:0007669"/>
    <property type="project" value="UniProtKB-KW"/>
</dbReference>
<comment type="pathway">
    <text evidence="1 9">Cell wall biogenesis; peptidoglycan biosynthesis.</text>
</comment>
<reference evidence="11 12" key="1">
    <citation type="submission" date="2018-05" db="EMBL/GenBank/DDBJ databases">
        <title>Genomic Encyclopedia of Type Strains, Phase IV (KMG-IV): sequencing the most valuable type-strain genomes for metagenomic binning, comparative biology and taxonomic classification.</title>
        <authorList>
            <person name="Goeker M."/>
        </authorList>
    </citation>
    <scope>NUCLEOTIDE SEQUENCE [LARGE SCALE GENOMIC DNA]</scope>
    <source>
        <strain evidence="11 12">DSM 7229</strain>
    </source>
</reference>
<keyword evidence="7 9" id="KW-0573">Peptidoglycan synthesis</keyword>
<sequence>MKNNESYNEQFNESSDVQLVVNIAKQTLTLYQHDKEITQYTVSTAKNGIGSQQDSGCTPLGKHFIAKKIGANEPINAVFIGRVPTGERYSAELGERHPERDWILSRILWLSGVEEGFNKGSNSQGGCDTYQRYIYIHGTPDSEPMGVPLSHGCIRMRNEDIIELFDQIAEAISVTIVAH</sequence>
<evidence type="ECO:0000256" key="3">
    <source>
        <dbReference type="ARBA" id="ARBA00022676"/>
    </source>
</evidence>
<evidence type="ECO:0000256" key="9">
    <source>
        <dbReference type="PROSITE-ProRule" id="PRU01373"/>
    </source>
</evidence>
<name>A0A2V2A6E4_PSYIM</name>
<evidence type="ECO:0000256" key="5">
    <source>
        <dbReference type="ARBA" id="ARBA00022801"/>
    </source>
</evidence>
<proteinExistence type="inferred from homology"/>
<keyword evidence="5" id="KW-0378">Hydrolase</keyword>
<dbReference type="CDD" id="cd16913">
    <property type="entry name" value="YkuD_like"/>
    <property type="match status" value="1"/>
</dbReference>
<evidence type="ECO:0000256" key="7">
    <source>
        <dbReference type="ARBA" id="ARBA00022984"/>
    </source>
</evidence>
<dbReference type="GO" id="GO:0018104">
    <property type="term" value="P:peptidoglycan-protein cross-linking"/>
    <property type="evidence" value="ECO:0007669"/>
    <property type="project" value="TreeGrafter"/>
</dbReference>
<keyword evidence="12" id="KW-1185">Reference proteome</keyword>
<dbReference type="EMBL" id="QGGM01000001">
    <property type="protein sequence ID" value="PWK15291.1"/>
    <property type="molecule type" value="Genomic_DNA"/>
</dbReference>
<dbReference type="UniPathway" id="UPA00219"/>
<protein>
    <submittedName>
        <fullName evidence="11">L,D-transpeptidase-like protein</fullName>
    </submittedName>
</protein>
<dbReference type="GO" id="GO:0071972">
    <property type="term" value="F:peptidoglycan L,D-transpeptidase activity"/>
    <property type="evidence" value="ECO:0007669"/>
    <property type="project" value="TreeGrafter"/>
</dbReference>
<keyword evidence="4" id="KW-0808">Transferase</keyword>
<dbReference type="InterPro" id="IPR038063">
    <property type="entry name" value="Transpep_catalytic_dom"/>
</dbReference>
<dbReference type="GO" id="GO:0071555">
    <property type="term" value="P:cell wall organization"/>
    <property type="evidence" value="ECO:0007669"/>
    <property type="project" value="UniProtKB-UniRule"/>
</dbReference>
<dbReference type="AlphaFoldDB" id="A0A2V2A6E4"/>
<comment type="caution">
    <text evidence="11">The sequence shown here is derived from an EMBL/GenBank/DDBJ whole genome shotgun (WGS) entry which is preliminary data.</text>
</comment>
<dbReference type="RefSeq" id="WP_109589397.1">
    <property type="nucleotide sequence ID" value="NZ_CAJGZY010000001.1"/>
</dbReference>
<dbReference type="Proteomes" id="UP000245655">
    <property type="component" value="Unassembled WGS sequence"/>
</dbReference>
<feature type="domain" description="L,D-TPase catalytic" evidence="10">
    <location>
        <begin position="17"/>
        <end position="177"/>
    </location>
</feature>
<organism evidence="11 12">
    <name type="scientific">Psychrobacter immobilis</name>
    <dbReference type="NCBI Taxonomy" id="498"/>
    <lineage>
        <taxon>Bacteria</taxon>
        <taxon>Pseudomonadati</taxon>
        <taxon>Pseudomonadota</taxon>
        <taxon>Gammaproteobacteria</taxon>
        <taxon>Moraxellales</taxon>
        <taxon>Moraxellaceae</taxon>
        <taxon>Psychrobacter</taxon>
    </lineage>
</organism>
<dbReference type="PANTHER" id="PTHR30582:SF24">
    <property type="entry name" value="L,D-TRANSPEPTIDASE ERFK_SRFK-RELATED"/>
    <property type="match status" value="1"/>
</dbReference>
<comment type="similarity">
    <text evidence="2">Belongs to the YkuD family.</text>
</comment>
<dbReference type="GeneID" id="60254014"/>
<dbReference type="Pfam" id="PF03734">
    <property type="entry name" value="YkuD"/>
    <property type="match status" value="1"/>
</dbReference>
<dbReference type="Gene3D" id="2.40.440.10">
    <property type="entry name" value="L,D-transpeptidase catalytic domain-like"/>
    <property type="match status" value="1"/>
</dbReference>
<keyword evidence="8 9" id="KW-0961">Cell wall biogenesis/degradation</keyword>
<dbReference type="GO" id="GO:0005576">
    <property type="term" value="C:extracellular region"/>
    <property type="evidence" value="ECO:0007669"/>
    <property type="project" value="TreeGrafter"/>
</dbReference>
<evidence type="ECO:0000313" key="12">
    <source>
        <dbReference type="Proteomes" id="UP000245655"/>
    </source>
</evidence>
<evidence type="ECO:0000256" key="2">
    <source>
        <dbReference type="ARBA" id="ARBA00005992"/>
    </source>
</evidence>
<dbReference type="PANTHER" id="PTHR30582">
    <property type="entry name" value="L,D-TRANSPEPTIDASE"/>
    <property type="match status" value="1"/>
</dbReference>
<feature type="active site" description="Nucleophile" evidence="9">
    <location>
        <position position="153"/>
    </location>
</feature>
<dbReference type="PROSITE" id="PS52029">
    <property type="entry name" value="LD_TPASE"/>
    <property type="match status" value="1"/>
</dbReference>
<evidence type="ECO:0000256" key="1">
    <source>
        <dbReference type="ARBA" id="ARBA00004752"/>
    </source>
</evidence>
<dbReference type="InterPro" id="IPR005490">
    <property type="entry name" value="LD_TPept_cat_dom"/>
</dbReference>
<dbReference type="InterPro" id="IPR050979">
    <property type="entry name" value="LD-transpeptidase"/>
</dbReference>
<evidence type="ECO:0000256" key="4">
    <source>
        <dbReference type="ARBA" id="ARBA00022679"/>
    </source>
</evidence>
<evidence type="ECO:0000259" key="10">
    <source>
        <dbReference type="PROSITE" id="PS52029"/>
    </source>
</evidence>
<evidence type="ECO:0000256" key="8">
    <source>
        <dbReference type="ARBA" id="ARBA00023316"/>
    </source>
</evidence>
<dbReference type="SUPFAM" id="SSF141523">
    <property type="entry name" value="L,D-transpeptidase catalytic domain-like"/>
    <property type="match status" value="1"/>
</dbReference>
<evidence type="ECO:0000256" key="6">
    <source>
        <dbReference type="ARBA" id="ARBA00022960"/>
    </source>
</evidence>
<feature type="active site" description="Proton donor/acceptor" evidence="9">
    <location>
        <position position="137"/>
    </location>
</feature>